<evidence type="ECO:0000259" key="1">
    <source>
        <dbReference type="Pfam" id="PF07654"/>
    </source>
</evidence>
<comment type="caution">
    <text evidence="2">The sequence shown here is derived from an EMBL/GenBank/DDBJ whole genome shotgun (WGS) entry which is preliminary data.</text>
</comment>
<evidence type="ECO:0000313" key="2">
    <source>
        <dbReference type="EMBL" id="KAL0167299.1"/>
    </source>
</evidence>
<dbReference type="Proteomes" id="UP001529510">
    <property type="component" value="Unassembled WGS sequence"/>
</dbReference>
<dbReference type="EMBL" id="JAMKFB020000019">
    <property type="protein sequence ID" value="KAL0167299.1"/>
    <property type="molecule type" value="Genomic_DNA"/>
</dbReference>
<dbReference type="InterPro" id="IPR013783">
    <property type="entry name" value="Ig-like_fold"/>
</dbReference>
<protein>
    <recommendedName>
        <fullName evidence="1">Immunoglobulin C1-set domain-containing protein</fullName>
    </recommendedName>
</protein>
<sequence length="88" mass="10005">VSAAEVSLISCHVSCYRFLPQWSNNHLAKKKRKMDKNMDVKIGELPNENGTFQKTSAITVTPDEWKNNKFICVVKHQGKTANEIRTNS</sequence>
<feature type="domain" description="Immunoglobulin C1-set" evidence="1">
    <location>
        <begin position="8"/>
        <end position="78"/>
    </location>
</feature>
<reference evidence="2 3" key="1">
    <citation type="submission" date="2024-05" db="EMBL/GenBank/DDBJ databases">
        <title>Genome sequencing and assembly of Indian major carp, Cirrhinus mrigala (Hamilton, 1822).</title>
        <authorList>
            <person name="Mohindra V."/>
            <person name="Chowdhury L.M."/>
            <person name="Lal K."/>
            <person name="Jena J.K."/>
        </authorList>
    </citation>
    <scope>NUCLEOTIDE SEQUENCE [LARGE SCALE GENOMIC DNA]</scope>
    <source>
        <strain evidence="2">CM1030</strain>
        <tissue evidence="2">Blood</tissue>
    </source>
</reference>
<dbReference type="SUPFAM" id="SSF48726">
    <property type="entry name" value="Immunoglobulin"/>
    <property type="match status" value="1"/>
</dbReference>
<accession>A0ABD0NZJ4</accession>
<dbReference type="InterPro" id="IPR036179">
    <property type="entry name" value="Ig-like_dom_sf"/>
</dbReference>
<evidence type="ECO:0000313" key="3">
    <source>
        <dbReference type="Proteomes" id="UP001529510"/>
    </source>
</evidence>
<keyword evidence="3" id="KW-1185">Reference proteome</keyword>
<proteinExistence type="predicted"/>
<feature type="non-terminal residue" evidence="2">
    <location>
        <position position="1"/>
    </location>
</feature>
<dbReference type="AlphaFoldDB" id="A0ABD0NZJ4"/>
<dbReference type="Gene3D" id="2.60.40.10">
    <property type="entry name" value="Immunoglobulins"/>
    <property type="match status" value="1"/>
</dbReference>
<dbReference type="Pfam" id="PF07654">
    <property type="entry name" value="C1-set"/>
    <property type="match status" value="1"/>
</dbReference>
<dbReference type="InterPro" id="IPR003597">
    <property type="entry name" value="Ig_C1-set"/>
</dbReference>
<name>A0ABD0NZJ4_CIRMR</name>
<organism evidence="2 3">
    <name type="scientific">Cirrhinus mrigala</name>
    <name type="common">Mrigala</name>
    <dbReference type="NCBI Taxonomy" id="683832"/>
    <lineage>
        <taxon>Eukaryota</taxon>
        <taxon>Metazoa</taxon>
        <taxon>Chordata</taxon>
        <taxon>Craniata</taxon>
        <taxon>Vertebrata</taxon>
        <taxon>Euteleostomi</taxon>
        <taxon>Actinopterygii</taxon>
        <taxon>Neopterygii</taxon>
        <taxon>Teleostei</taxon>
        <taxon>Ostariophysi</taxon>
        <taxon>Cypriniformes</taxon>
        <taxon>Cyprinidae</taxon>
        <taxon>Labeoninae</taxon>
        <taxon>Labeonini</taxon>
        <taxon>Cirrhinus</taxon>
    </lineage>
</organism>
<feature type="non-terminal residue" evidence="2">
    <location>
        <position position="88"/>
    </location>
</feature>
<gene>
    <name evidence="2" type="ORF">M9458_039143</name>
</gene>